<dbReference type="GO" id="GO:0032259">
    <property type="term" value="P:methylation"/>
    <property type="evidence" value="ECO:0007669"/>
    <property type="project" value="UniProtKB-KW"/>
</dbReference>
<evidence type="ECO:0000256" key="1">
    <source>
        <dbReference type="ARBA" id="ARBA00005879"/>
    </source>
</evidence>
<dbReference type="GO" id="GO:0004851">
    <property type="term" value="F:uroporphyrin-III C-methyltransferase activity"/>
    <property type="evidence" value="ECO:0007669"/>
    <property type="project" value="UniProtKB-EC"/>
</dbReference>
<dbReference type="NCBIfam" id="TIGR01469">
    <property type="entry name" value="cobA_cysG_Cterm"/>
    <property type="match status" value="1"/>
</dbReference>
<keyword evidence="4 8" id="KW-0808">Transferase</keyword>
<dbReference type="PROSITE" id="PS00840">
    <property type="entry name" value="SUMT_2"/>
    <property type="match status" value="1"/>
</dbReference>
<dbReference type="InterPro" id="IPR000878">
    <property type="entry name" value="4pyrrol_Mease"/>
</dbReference>
<dbReference type="RefSeq" id="WP_171364407.1">
    <property type="nucleotide sequence ID" value="NZ_WVQY01000009.1"/>
</dbReference>
<evidence type="ECO:0000256" key="5">
    <source>
        <dbReference type="ARBA" id="ARBA00022691"/>
    </source>
</evidence>
<dbReference type="InterPro" id="IPR050161">
    <property type="entry name" value="Siro_Cobalamin_biosynth"/>
</dbReference>
<evidence type="ECO:0000256" key="8">
    <source>
        <dbReference type="RuleBase" id="RU003960"/>
    </source>
</evidence>
<dbReference type="CDD" id="cd11642">
    <property type="entry name" value="SUMT"/>
    <property type="match status" value="1"/>
</dbReference>
<gene>
    <name evidence="10" type="primary">cobA</name>
    <name evidence="10" type="ORF">GS617_18455</name>
</gene>
<dbReference type="PROSITE" id="PS00839">
    <property type="entry name" value="SUMT_1"/>
    <property type="match status" value="1"/>
</dbReference>
<reference evidence="10 11" key="1">
    <citation type="submission" date="2019-12" db="EMBL/GenBank/DDBJ databases">
        <title>Ruegeria JWLKs population differentiation of coral mucus and skeleton niches.</title>
        <authorList>
            <person name="Luo D."/>
        </authorList>
    </citation>
    <scope>NUCLEOTIDE SEQUENCE [LARGE SCALE GENOMIC DNA]</scope>
    <source>
        <strain evidence="10 11">HKCCD6238</strain>
    </source>
</reference>
<dbReference type="Proteomes" id="UP000599383">
    <property type="component" value="Unassembled WGS sequence"/>
</dbReference>
<dbReference type="EMBL" id="WVQY01000009">
    <property type="protein sequence ID" value="NOD32254.1"/>
    <property type="molecule type" value="Genomic_DNA"/>
</dbReference>
<organism evidence="10 11">
    <name type="scientific">Ruegeria atlantica</name>
    <dbReference type="NCBI Taxonomy" id="81569"/>
    <lineage>
        <taxon>Bacteria</taxon>
        <taxon>Pseudomonadati</taxon>
        <taxon>Pseudomonadota</taxon>
        <taxon>Alphaproteobacteria</taxon>
        <taxon>Rhodobacterales</taxon>
        <taxon>Roseobacteraceae</taxon>
        <taxon>Ruegeria</taxon>
    </lineage>
</organism>
<dbReference type="InterPro" id="IPR003043">
    <property type="entry name" value="Uropor_MeTrfase_CS"/>
</dbReference>
<dbReference type="SUPFAM" id="SSF53790">
    <property type="entry name" value="Tetrapyrrole methylase"/>
    <property type="match status" value="1"/>
</dbReference>
<evidence type="ECO:0000259" key="9">
    <source>
        <dbReference type="Pfam" id="PF00590"/>
    </source>
</evidence>
<evidence type="ECO:0000256" key="6">
    <source>
        <dbReference type="ARBA" id="ARBA00023244"/>
    </source>
</evidence>
<evidence type="ECO:0000313" key="11">
    <source>
        <dbReference type="Proteomes" id="UP000599383"/>
    </source>
</evidence>
<dbReference type="PANTHER" id="PTHR45790:SF3">
    <property type="entry name" value="S-ADENOSYL-L-METHIONINE-DEPENDENT UROPORPHYRINOGEN III METHYLTRANSFERASE, CHLOROPLASTIC"/>
    <property type="match status" value="1"/>
</dbReference>
<comment type="similarity">
    <text evidence="1 8">Belongs to the precorrin methyltransferase family.</text>
</comment>
<keyword evidence="6" id="KW-0627">Porphyrin biosynthesis</keyword>
<comment type="pathway">
    <text evidence="7">Porphyrin-containing compound metabolism; siroheme biosynthesis; precorrin-2 from uroporphyrinogen III: step 1/1.</text>
</comment>
<name>A0ABX1WG15_9RHOB</name>
<keyword evidence="3 8" id="KW-0489">Methyltransferase</keyword>
<keyword evidence="11" id="KW-1185">Reference proteome</keyword>
<sequence>MSGKVFLIGAGPGDPELMTLRALRMLQEADVVVYDRLVSADILNLHAESARLIPVGKAPKCHTVPQDRINEILLEEASAGHTVARLKGGDPMIFGRGSEEAAYLIARGVAVEYAPGITAAQGASCSTGVPLTHRGLATSVQYVTGHRQADKVLDLDWKRLADPDSTLVVYMGVANIGQIAMGLMTENLPGSTPVLAVGKATTPDERRLVSRLDQLAKDVRAADLKAPTLFVIGKVVSLYAERPVAELLEQAHG</sequence>
<protein>
    <recommendedName>
        <fullName evidence="2">uroporphyrinogen-III C-methyltransferase</fullName>
        <ecNumber evidence="2">2.1.1.107</ecNumber>
    </recommendedName>
</protein>
<evidence type="ECO:0000256" key="4">
    <source>
        <dbReference type="ARBA" id="ARBA00022679"/>
    </source>
</evidence>
<dbReference type="EC" id="2.1.1.107" evidence="2"/>
<evidence type="ECO:0000256" key="2">
    <source>
        <dbReference type="ARBA" id="ARBA00012162"/>
    </source>
</evidence>
<dbReference type="Gene3D" id="3.30.950.10">
    <property type="entry name" value="Methyltransferase, Cobalt-precorrin-4 Transmethylase, Domain 2"/>
    <property type="match status" value="1"/>
</dbReference>
<comment type="caution">
    <text evidence="10">The sequence shown here is derived from an EMBL/GenBank/DDBJ whole genome shotgun (WGS) entry which is preliminary data.</text>
</comment>
<dbReference type="NCBIfam" id="NF004790">
    <property type="entry name" value="PRK06136.1"/>
    <property type="match status" value="1"/>
</dbReference>
<proteinExistence type="inferred from homology"/>
<accession>A0ABX1WG15</accession>
<dbReference type="Pfam" id="PF00590">
    <property type="entry name" value="TP_methylase"/>
    <property type="match status" value="1"/>
</dbReference>
<dbReference type="InterPro" id="IPR014777">
    <property type="entry name" value="4pyrrole_Mease_sub1"/>
</dbReference>
<evidence type="ECO:0000313" key="10">
    <source>
        <dbReference type="EMBL" id="NOD32254.1"/>
    </source>
</evidence>
<keyword evidence="5" id="KW-0949">S-adenosyl-L-methionine</keyword>
<dbReference type="InterPro" id="IPR014776">
    <property type="entry name" value="4pyrrole_Mease_sub2"/>
</dbReference>
<feature type="domain" description="Tetrapyrrole methylase" evidence="9">
    <location>
        <begin position="4"/>
        <end position="216"/>
    </location>
</feature>
<dbReference type="Gene3D" id="3.40.1010.10">
    <property type="entry name" value="Cobalt-precorrin-4 Transmethylase, Domain 1"/>
    <property type="match status" value="1"/>
</dbReference>
<dbReference type="InterPro" id="IPR006366">
    <property type="entry name" value="CobA/CysG_C"/>
</dbReference>
<dbReference type="PANTHER" id="PTHR45790">
    <property type="entry name" value="SIROHEME SYNTHASE-RELATED"/>
    <property type="match status" value="1"/>
</dbReference>
<dbReference type="InterPro" id="IPR035996">
    <property type="entry name" value="4pyrrol_Methylase_sf"/>
</dbReference>
<evidence type="ECO:0000256" key="7">
    <source>
        <dbReference type="ARBA" id="ARBA00025705"/>
    </source>
</evidence>
<evidence type="ECO:0000256" key="3">
    <source>
        <dbReference type="ARBA" id="ARBA00022603"/>
    </source>
</evidence>